<dbReference type="CDD" id="cd02440">
    <property type="entry name" value="AdoMet_MTases"/>
    <property type="match status" value="1"/>
</dbReference>
<dbReference type="Pfam" id="PF13847">
    <property type="entry name" value="Methyltransf_31"/>
    <property type="match status" value="1"/>
</dbReference>
<keyword evidence="2" id="KW-0489">Methyltransferase</keyword>
<dbReference type="EMBL" id="CAADFA010000460">
    <property type="protein sequence ID" value="VFJ67622.1"/>
    <property type="molecule type" value="Genomic_DNA"/>
</dbReference>
<dbReference type="PANTHER" id="PTHR44068:SF11">
    <property type="entry name" value="GERANYL DIPHOSPHATE 2-C-METHYLTRANSFERASE"/>
    <property type="match status" value="1"/>
</dbReference>
<reference evidence="2" key="1">
    <citation type="submission" date="2019-02" db="EMBL/GenBank/DDBJ databases">
        <authorList>
            <person name="Gruber-Vodicka R. H."/>
            <person name="Seah K. B. B."/>
        </authorList>
    </citation>
    <scope>NUCLEOTIDE SEQUENCE</scope>
    <source>
        <strain evidence="3">BECK_BZ163</strain>
        <strain evidence="4">BECK_BZ164</strain>
        <strain evidence="2">BECK_BZ165</strain>
    </source>
</reference>
<dbReference type="EMBL" id="CAADFL010000443">
    <property type="protein sequence ID" value="VFK16773.1"/>
    <property type="molecule type" value="Genomic_DNA"/>
</dbReference>
<dbReference type="InterPro" id="IPR025714">
    <property type="entry name" value="Methyltranfer_dom"/>
</dbReference>
<accession>A0A450TJL7</accession>
<dbReference type="SUPFAM" id="SSF53335">
    <property type="entry name" value="S-adenosyl-L-methionine-dependent methyltransferases"/>
    <property type="match status" value="1"/>
</dbReference>
<dbReference type="PANTHER" id="PTHR44068">
    <property type="entry name" value="ZGC:194242"/>
    <property type="match status" value="1"/>
</dbReference>
<evidence type="ECO:0000313" key="4">
    <source>
        <dbReference type="EMBL" id="VFK16773.1"/>
    </source>
</evidence>
<evidence type="ECO:0000313" key="2">
    <source>
        <dbReference type="EMBL" id="VFJ67622.1"/>
    </source>
</evidence>
<dbReference type="EMBL" id="CAADEZ010000457">
    <property type="protein sequence ID" value="VFJ67803.1"/>
    <property type="molecule type" value="Genomic_DNA"/>
</dbReference>
<keyword evidence="2" id="KW-0830">Ubiquinone</keyword>
<keyword evidence="2" id="KW-0808">Transferase</keyword>
<dbReference type="GO" id="GO:0032259">
    <property type="term" value="P:methylation"/>
    <property type="evidence" value="ECO:0007669"/>
    <property type="project" value="UniProtKB-KW"/>
</dbReference>
<dbReference type="InterPro" id="IPR050447">
    <property type="entry name" value="Erg6_SMT_methyltransf"/>
</dbReference>
<dbReference type="GO" id="GO:0008757">
    <property type="term" value="F:S-adenosylmethionine-dependent methyltransferase activity"/>
    <property type="evidence" value="ECO:0007669"/>
    <property type="project" value="InterPro"/>
</dbReference>
<evidence type="ECO:0000313" key="3">
    <source>
        <dbReference type="EMBL" id="VFJ67803.1"/>
    </source>
</evidence>
<feature type="domain" description="Methyltransferase" evidence="1">
    <location>
        <begin position="63"/>
        <end position="170"/>
    </location>
</feature>
<sequence length="245" mass="28334">MGEFTEKDTKKFYDNKETDDFYRSFWDPDGTLHWGLWDREGDVTYIQAAQRMTEFIFSNSGIGKNSRVLDLGCGNGNSSFWLAEKTGCEVVGIDLANARIENAKQKSREYPFLKVYFQVASITDLPFEDNRFTHVWSEAALYHVHDLKKGLQEVYRVLEEQGIFVFDDLVQPKNDISRDARIHVYDRLFFEGKYSHESYGNALEDIGFMIVRAEDLSRHLRKSYHVLSESRAVQFSLGAPVSRPA</sequence>
<gene>
    <name evidence="3" type="ORF">BECKFM1743A_GA0114220_104573</name>
    <name evidence="4" type="ORF">BECKFM1743B_GA0114221_104433</name>
    <name evidence="2" type="ORF">BECKFM1743C_GA0114222_104603</name>
</gene>
<organism evidence="2">
    <name type="scientific">Candidatus Kentrum sp. FM</name>
    <dbReference type="NCBI Taxonomy" id="2126340"/>
    <lineage>
        <taxon>Bacteria</taxon>
        <taxon>Pseudomonadati</taxon>
        <taxon>Pseudomonadota</taxon>
        <taxon>Gammaproteobacteria</taxon>
        <taxon>Candidatus Kentrum</taxon>
    </lineage>
</organism>
<evidence type="ECO:0000259" key="1">
    <source>
        <dbReference type="Pfam" id="PF13847"/>
    </source>
</evidence>
<dbReference type="AlphaFoldDB" id="A0A450TJL7"/>
<protein>
    <submittedName>
        <fullName evidence="2">Ubiquinone/menaquinone biosynthesis C-methylase UbiE</fullName>
    </submittedName>
</protein>
<dbReference type="Gene3D" id="3.40.50.150">
    <property type="entry name" value="Vaccinia Virus protein VP39"/>
    <property type="match status" value="1"/>
</dbReference>
<proteinExistence type="predicted"/>
<dbReference type="InterPro" id="IPR029063">
    <property type="entry name" value="SAM-dependent_MTases_sf"/>
</dbReference>
<name>A0A450TJL7_9GAMM</name>